<dbReference type="HOGENOM" id="CLU_2221151_0_0_11"/>
<dbReference type="EMBL" id="AP008957">
    <property type="protein sequence ID" value="BAH32775.1"/>
    <property type="molecule type" value="Genomic_DNA"/>
</dbReference>
<gene>
    <name evidence="1" type="ordered locus">RER_20670</name>
</gene>
<evidence type="ECO:0000313" key="2">
    <source>
        <dbReference type="Proteomes" id="UP000002204"/>
    </source>
</evidence>
<evidence type="ECO:0000313" key="1">
    <source>
        <dbReference type="EMBL" id="BAH32775.1"/>
    </source>
</evidence>
<organism evidence="1 2">
    <name type="scientific">Rhodococcus erythropolis (strain PR4 / NBRC 100887)</name>
    <dbReference type="NCBI Taxonomy" id="234621"/>
    <lineage>
        <taxon>Bacteria</taxon>
        <taxon>Bacillati</taxon>
        <taxon>Actinomycetota</taxon>
        <taxon>Actinomycetes</taxon>
        <taxon>Mycobacteriales</taxon>
        <taxon>Nocardiaceae</taxon>
        <taxon>Rhodococcus</taxon>
        <taxon>Rhodococcus erythropolis group</taxon>
    </lineage>
</organism>
<proteinExistence type="predicted"/>
<protein>
    <submittedName>
        <fullName evidence="1">Uncharacterized protein</fullName>
    </submittedName>
</protein>
<dbReference type="Proteomes" id="UP000002204">
    <property type="component" value="Chromosome"/>
</dbReference>
<reference evidence="2" key="1">
    <citation type="submission" date="2005-03" db="EMBL/GenBank/DDBJ databases">
        <title>Comparison of the complete genome sequences of Rhodococcus erythropolis PR4 and Rhodococcus opacus B4.</title>
        <authorList>
            <person name="Takarada H."/>
            <person name="Sekine M."/>
            <person name="Hosoyama A."/>
            <person name="Yamada R."/>
            <person name="Fujisawa T."/>
            <person name="Omata S."/>
            <person name="Shimizu A."/>
            <person name="Tsukatani N."/>
            <person name="Tanikawa S."/>
            <person name="Fujita N."/>
            <person name="Harayama S."/>
        </authorList>
    </citation>
    <scope>NUCLEOTIDE SEQUENCE [LARGE SCALE GENOMIC DNA]</scope>
    <source>
        <strain evidence="2">PR4 / NBRC 100887</strain>
    </source>
</reference>
<name>C0ZWP0_RHOE4</name>
<accession>C0ZWP0</accession>
<reference evidence="1 2" key="2">
    <citation type="journal article" date="2006" name="Environ. Microbiol.">
        <title>Sequence analysis of three plasmids harboured in Rhodococcus erythropolis strain PR4.</title>
        <authorList>
            <person name="Sekine M."/>
            <person name="Tanikawa S."/>
            <person name="Omata S."/>
            <person name="Saito M."/>
            <person name="Fujisawa T."/>
            <person name="Tsukatani N."/>
            <person name="Tajima T."/>
            <person name="Sekigawa T."/>
            <person name="Kosugi H."/>
            <person name="Matsuo Y."/>
            <person name="Nishiko R."/>
            <person name="Imamura K."/>
            <person name="Ito M."/>
            <person name="Narita H."/>
            <person name="Tago S."/>
            <person name="Fujita N."/>
            <person name="Harayama S."/>
        </authorList>
    </citation>
    <scope>NUCLEOTIDE SEQUENCE [LARGE SCALE GENOMIC DNA]</scope>
    <source>
        <strain evidence="2">PR4 / NBRC 100887</strain>
    </source>
</reference>
<sequence>MTNTTSDLTDIYSEDIRVEFFDDKQDGKEILFTEDDRRPILSYRWDRDYEELAEGESRRSGQWVLFYDPDNGGMYETDVRHIDPSSVNDVLKAARSHLRDLAAHQG</sequence>
<dbReference type="PATRIC" id="fig|234621.6.peg.2566"/>
<dbReference type="RefSeq" id="WP_020907034.1">
    <property type="nucleotide sequence ID" value="NC_012490.1"/>
</dbReference>
<dbReference type="KEGG" id="rer:RER_20670"/>
<dbReference type="AlphaFoldDB" id="C0ZWP0"/>